<feature type="transmembrane region" description="Helical" evidence="1">
    <location>
        <begin position="224"/>
        <end position="245"/>
    </location>
</feature>
<dbReference type="Proteomes" id="UP000271162">
    <property type="component" value="Unassembled WGS sequence"/>
</dbReference>
<evidence type="ECO:0000313" key="4">
    <source>
        <dbReference type="WBParaSite" id="NBR_0001379601-mRNA-1"/>
    </source>
</evidence>
<name>A0A158R1H1_NIPBR</name>
<feature type="transmembrane region" description="Helical" evidence="1">
    <location>
        <begin position="180"/>
        <end position="203"/>
    </location>
</feature>
<evidence type="ECO:0000313" key="3">
    <source>
        <dbReference type="Proteomes" id="UP000271162"/>
    </source>
</evidence>
<feature type="transmembrane region" description="Helical" evidence="1">
    <location>
        <begin position="273"/>
        <end position="297"/>
    </location>
</feature>
<feature type="transmembrane region" description="Helical" evidence="1">
    <location>
        <begin position="77"/>
        <end position="103"/>
    </location>
</feature>
<keyword evidence="1" id="KW-0812">Transmembrane</keyword>
<gene>
    <name evidence="2" type="ORF">NBR_LOCUS13797</name>
</gene>
<reference evidence="4" key="1">
    <citation type="submission" date="2016-04" db="UniProtKB">
        <authorList>
            <consortium name="WormBaseParasite"/>
        </authorList>
    </citation>
    <scope>IDENTIFICATION</scope>
</reference>
<proteinExistence type="predicted"/>
<reference evidence="2 3" key="2">
    <citation type="submission" date="2018-11" db="EMBL/GenBank/DDBJ databases">
        <authorList>
            <consortium name="Pathogen Informatics"/>
        </authorList>
    </citation>
    <scope>NUCLEOTIDE SEQUENCE [LARGE SCALE GENOMIC DNA]</scope>
</reference>
<protein>
    <submittedName>
        <fullName evidence="4">Transmembrane protein</fullName>
    </submittedName>
</protein>
<dbReference type="AlphaFoldDB" id="A0A158R1H1"/>
<evidence type="ECO:0000313" key="2">
    <source>
        <dbReference type="EMBL" id="VDL77386.1"/>
    </source>
</evidence>
<dbReference type="OMA" id="SVCLVIK"/>
<sequence length="348" mass="39387">MQSNRHSHTNTVIYSGDSISKIEERSLQYEPLLGMDTSIYANVALLALYCLAIPVNVFFVVAVLPELSRKCLMKVKLLITAMIVVNVIWSFNWLWMTLAATLIEDSDEVMLVLNADDDGAYLRETIWELVAHQLVDNLLSTYTTTVENVMVKLILVLLPFALSATVFDHRVLSLVLSTESAVFCRLCLLICPSLVSMTLLLVAMFPMDAKAGFEPRSPMSMSTALPNFMLFVVILDVFWRAAFFFQLLEVDFDFRIVTGSEIGDTALQTTLDIFFEVGVFIVHLFALYFPVGLMIFVQHYKILASSRLSQLSAVFCCRSDSVVNYRCETMRSILADQKKRRDMMMSVH</sequence>
<organism evidence="4">
    <name type="scientific">Nippostrongylus brasiliensis</name>
    <name type="common">Rat hookworm</name>
    <dbReference type="NCBI Taxonomy" id="27835"/>
    <lineage>
        <taxon>Eukaryota</taxon>
        <taxon>Metazoa</taxon>
        <taxon>Ecdysozoa</taxon>
        <taxon>Nematoda</taxon>
        <taxon>Chromadorea</taxon>
        <taxon>Rhabditida</taxon>
        <taxon>Rhabditina</taxon>
        <taxon>Rhabditomorpha</taxon>
        <taxon>Strongyloidea</taxon>
        <taxon>Heligmosomidae</taxon>
        <taxon>Nippostrongylus</taxon>
    </lineage>
</organism>
<feature type="transmembrane region" description="Helical" evidence="1">
    <location>
        <begin position="39"/>
        <end position="65"/>
    </location>
</feature>
<dbReference type="EMBL" id="UYSL01021145">
    <property type="protein sequence ID" value="VDL77386.1"/>
    <property type="molecule type" value="Genomic_DNA"/>
</dbReference>
<evidence type="ECO:0000256" key="1">
    <source>
        <dbReference type="SAM" id="Phobius"/>
    </source>
</evidence>
<keyword evidence="3" id="KW-1185">Reference proteome</keyword>
<keyword evidence="1" id="KW-1133">Transmembrane helix</keyword>
<dbReference type="STRING" id="27835.A0A158R1H1"/>
<accession>A0A158R1H1</accession>
<dbReference type="WBParaSite" id="NBR_0001379601-mRNA-1">
    <property type="protein sequence ID" value="NBR_0001379601-mRNA-1"/>
    <property type="gene ID" value="NBR_0001379601"/>
</dbReference>
<keyword evidence="1" id="KW-0472">Membrane</keyword>